<dbReference type="EMBL" id="FO704550">
    <property type="protein sequence ID" value="CDG16994.1"/>
    <property type="molecule type" value="Genomic_DNA"/>
</dbReference>
<protein>
    <submittedName>
        <fullName evidence="1">Uncharacterized protein</fullName>
    </submittedName>
</protein>
<dbReference type="KEGG" id="xdo:XDD1_1295"/>
<name>A0A068QQB4_9GAMM</name>
<proteinExistence type="predicted"/>
<reference evidence="1 2" key="1">
    <citation type="submission" date="2013-07" db="EMBL/GenBank/DDBJ databases">
        <authorList>
            <person name="Genoscope - CEA"/>
        </authorList>
    </citation>
    <scope>NUCLEOTIDE SEQUENCE [LARGE SCALE GENOMIC DNA]</scope>
    <source>
        <strain evidence="2">FRM16 / DSM 17909</strain>
    </source>
</reference>
<dbReference type="AlphaFoldDB" id="A0A068QQB4"/>
<dbReference type="Proteomes" id="UP000032721">
    <property type="component" value="Chromosome"/>
</dbReference>
<evidence type="ECO:0000313" key="1">
    <source>
        <dbReference type="EMBL" id="CDG16994.1"/>
    </source>
</evidence>
<organism evidence="1 2">
    <name type="scientific">Xenorhabdus doucetiae</name>
    <dbReference type="NCBI Taxonomy" id="351671"/>
    <lineage>
        <taxon>Bacteria</taxon>
        <taxon>Pseudomonadati</taxon>
        <taxon>Pseudomonadota</taxon>
        <taxon>Gammaproteobacteria</taxon>
        <taxon>Enterobacterales</taxon>
        <taxon>Morganellaceae</taxon>
        <taxon>Xenorhabdus</taxon>
    </lineage>
</organism>
<dbReference type="HOGENOM" id="CLU_156499_0_0_6"/>
<evidence type="ECO:0000313" key="2">
    <source>
        <dbReference type="Proteomes" id="UP000032721"/>
    </source>
</evidence>
<accession>A0A068QQB4</accession>
<sequence length="127" mass="14371">MGIKKMSKQSDKQKSDLIASTDEAWDSRELGCSEAHVKVSEDITEKLINGELELQPISIRLNKSLIEDLKLIAELNGLGYQPLIRQVLTRFADCEKKRILKEFHSKVVCKSEKNKSTKKGKKKDQAA</sequence>
<gene>
    <name evidence="1" type="ORF">XDD1_1295</name>
</gene>